<reference evidence="1 2" key="1">
    <citation type="submission" date="2024-11" db="EMBL/GenBank/DDBJ databases">
        <title>A near-complete genome assembly of Cinchona calisaya.</title>
        <authorList>
            <person name="Lian D.C."/>
            <person name="Zhao X.W."/>
            <person name="Wei L."/>
        </authorList>
    </citation>
    <scope>NUCLEOTIDE SEQUENCE [LARGE SCALE GENOMIC DNA]</scope>
    <source>
        <tissue evidence="1">Nenye</tissue>
    </source>
</reference>
<sequence length="145" mass="16075">MDLETVEAIENKMGEFIALDAIEEEFAWGKILCIRVKLDMNKPLRRVMQLAFGLMELESNSPTEVGRVDAHELVVEEGKLGEDLMLANNRIIGPTLSLNVGHSRNSTQALDTLSVANSRQKRPNLHDISPMHTLADGSKGILKLN</sequence>
<dbReference type="AlphaFoldDB" id="A0ABD2ZV23"/>
<evidence type="ECO:0000313" key="2">
    <source>
        <dbReference type="Proteomes" id="UP001630127"/>
    </source>
</evidence>
<dbReference type="EMBL" id="JBJUIK010000007">
    <property type="protein sequence ID" value="KAL3522337.1"/>
    <property type="molecule type" value="Genomic_DNA"/>
</dbReference>
<protein>
    <submittedName>
        <fullName evidence="1">Uncharacterized protein</fullName>
    </submittedName>
</protein>
<proteinExistence type="predicted"/>
<evidence type="ECO:0000313" key="1">
    <source>
        <dbReference type="EMBL" id="KAL3522337.1"/>
    </source>
</evidence>
<name>A0ABD2ZV23_9GENT</name>
<comment type="caution">
    <text evidence="1">The sequence shown here is derived from an EMBL/GenBank/DDBJ whole genome shotgun (WGS) entry which is preliminary data.</text>
</comment>
<accession>A0ABD2ZV23</accession>
<organism evidence="1 2">
    <name type="scientific">Cinchona calisaya</name>
    <dbReference type="NCBI Taxonomy" id="153742"/>
    <lineage>
        <taxon>Eukaryota</taxon>
        <taxon>Viridiplantae</taxon>
        <taxon>Streptophyta</taxon>
        <taxon>Embryophyta</taxon>
        <taxon>Tracheophyta</taxon>
        <taxon>Spermatophyta</taxon>
        <taxon>Magnoliopsida</taxon>
        <taxon>eudicotyledons</taxon>
        <taxon>Gunneridae</taxon>
        <taxon>Pentapetalae</taxon>
        <taxon>asterids</taxon>
        <taxon>lamiids</taxon>
        <taxon>Gentianales</taxon>
        <taxon>Rubiaceae</taxon>
        <taxon>Cinchonoideae</taxon>
        <taxon>Cinchoneae</taxon>
        <taxon>Cinchona</taxon>
    </lineage>
</organism>
<dbReference type="Proteomes" id="UP001630127">
    <property type="component" value="Unassembled WGS sequence"/>
</dbReference>
<gene>
    <name evidence="1" type="ORF">ACH5RR_015171</name>
</gene>
<keyword evidence="2" id="KW-1185">Reference proteome</keyword>